<comment type="caution">
    <text evidence="1">The sequence shown here is derived from an EMBL/GenBank/DDBJ whole genome shotgun (WGS) entry which is preliminary data.</text>
</comment>
<dbReference type="RefSeq" id="WP_320385039.1">
    <property type="nucleotide sequence ID" value="NZ_JAROCA020000002.1"/>
</dbReference>
<protein>
    <submittedName>
        <fullName evidence="1">Uncharacterized protein</fullName>
    </submittedName>
</protein>
<organism evidence="1 2">
    <name type="scientific">Tigheibacillus jepli</name>
    <dbReference type="NCBI Taxonomy" id="3035914"/>
    <lineage>
        <taxon>Bacteria</taxon>
        <taxon>Bacillati</taxon>
        <taxon>Bacillota</taxon>
        <taxon>Bacilli</taxon>
        <taxon>Bacillales</taxon>
        <taxon>Bacillaceae</taxon>
        <taxon>Tigheibacillus</taxon>
    </lineage>
</organism>
<proteinExistence type="predicted"/>
<evidence type="ECO:0000313" key="2">
    <source>
        <dbReference type="Proteomes" id="UP001228376"/>
    </source>
</evidence>
<gene>
    <name evidence="1" type="ORF">P5G51_016070</name>
</gene>
<reference evidence="1 2" key="1">
    <citation type="submission" date="2023-10" db="EMBL/GenBank/DDBJ databases">
        <title>179-bfca-hs.</title>
        <authorList>
            <person name="Miliotis G."/>
            <person name="Sengupta P."/>
            <person name="Hameed A."/>
            <person name="Chuvochina M."/>
            <person name="Mcdonagh F."/>
            <person name="Simpson A.C."/>
            <person name="Singh N.K."/>
            <person name="Rekha P.D."/>
            <person name="Raman K."/>
            <person name="Hugenholtz P."/>
            <person name="Venkateswaran K."/>
        </authorList>
    </citation>
    <scope>NUCLEOTIDE SEQUENCE [LARGE SCALE GENOMIC DNA]</scope>
    <source>
        <strain evidence="1 2">179-BFC-A-HS</strain>
    </source>
</reference>
<keyword evidence="2" id="KW-1185">Reference proteome</keyword>
<sequence>MFTISDFQNLIEQQLFHNRNKSLFYELTNGRFVLNSSKETSALFKQKSKDIANFIETAHLNDTTQNWQNTFQIKRFVYSLR</sequence>
<dbReference type="EMBL" id="JAROCA020000002">
    <property type="protein sequence ID" value="MDY0406675.1"/>
    <property type="molecule type" value="Genomic_DNA"/>
</dbReference>
<name>A0ABU5CML7_9BACI</name>
<evidence type="ECO:0000313" key="1">
    <source>
        <dbReference type="EMBL" id="MDY0406675.1"/>
    </source>
</evidence>
<dbReference type="Proteomes" id="UP001228376">
    <property type="component" value="Unassembled WGS sequence"/>
</dbReference>
<accession>A0ABU5CML7</accession>